<dbReference type="Proteomes" id="UP000006769">
    <property type="component" value="Unassembled WGS sequence"/>
</dbReference>
<dbReference type="GeneID" id="20073645"/>
<dbReference type="InterPro" id="IPR013784">
    <property type="entry name" value="Carb-bd-like_fold"/>
</dbReference>
<evidence type="ECO:0000313" key="1">
    <source>
        <dbReference type="EMBL" id="EKE40195.1"/>
    </source>
</evidence>
<sequence length="230" mass="26802">MVQVRFHIHYIPSDNQVIVIKINEKDQHLMEKTIGNHWSVSIPLPLGVEITWKYYVQQENIIIRDEECQDHRVSMFEEDSSYDVRDVWNFPRLTQIKSETPMKKGVKKQVISHQSEDLIVQPLVVFSVPRSPASPVIPPLNVNNLSVDEIDHPQNKPFVSSVKPLKKSPKAQKKLRPFSLDTSSYQNLRTSLIKQQQLKFDMLDKNIRFDDENWFCVKDTSDSMTDSIEV</sequence>
<dbReference type="GO" id="GO:0030246">
    <property type="term" value="F:carbohydrate binding"/>
    <property type="evidence" value="ECO:0007669"/>
    <property type="project" value="InterPro"/>
</dbReference>
<reference evidence="1 2" key="1">
    <citation type="submission" date="2011-11" db="EMBL/GenBank/DDBJ databases">
        <authorList>
            <person name="Hannick L."/>
            <person name="Karamycheva S."/>
            <person name="Lorenzi H."/>
            <person name="Caler E."/>
        </authorList>
    </citation>
    <scope>NUCLEOTIDE SEQUENCE [LARGE SCALE GENOMIC DNA]</scope>
    <source>
        <strain evidence="1 2">P19</strain>
    </source>
</reference>
<organism evidence="1 2">
    <name type="scientific">Entamoeba nuttalli (strain P19)</name>
    <name type="common">Amoeba</name>
    <dbReference type="NCBI Taxonomy" id="1076696"/>
    <lineage>
        <taxon>Eukaryota</taxon>
        <taxon>Amoebozoa</taxon>
        <taxon>Evosea</taxon>
        <taxon>Archamoebae</taxon>
        <taxon>Mastigamoebida</taxon>
        <taxon>Entamoebidae</taxon>
        <taxon>Entamoeba</taxon>
    </lineage>
</organism>
<gene>
    <name evidence="1" type="ORF">ENU1_098660</name>
</gene>
<dbReference type="EMBL" id="JH926848">
    <property type="protein sequence ID" value="EKE40195.1"/>
    <property type="molecule type" value="Genomic_DNA"/>
</dbReference>
<accession>K2HVF4</accession>
<dbReference type="OrthoDB" id="30149at2759"/>
<evidence type="ECO:0000313" key="2">
    <source>
        <dbReference type="Proteomes" id="UP000006769"/>
    </source>
</evidence>
<dbReference type="SUPFAM" id="SSF49452">
    <property type="entry name" value="Starch-binding domain-like"/>
    <property type="match status" value="1"/>
</dbReference>
<name>K2HVF4_ENTNP</name>
<dbReference type="VEuPathDB" id="AmoebaDB:ENU1_098660"/>
<dbReference type="RefSeq" id="XP_008857469.1">
    <property type="nucleotide sequence ID" value="XM_008859247.1"/>
</dbReference>
<dbReference type="AlphaFoldDB" id="K2HVF4"/>
<evidence type="ECO:0008006" key="3">
    <source>
        <dbReference type="Google" id="ProtNLM"/>
    </source>
</evidence>
<protein>
    <recommendedName>
        <fullName evidence="3">CBM20 domain-containing protein</fullName>
    </recommendedName>
</protein>
<dbReference type="OMA" id="VQVRFHI"/>
<proteinExistence type="predicted"/>